<dbReference type="InterPro" id="IPR018775">
    <property type="entry name" value="RlaP"/>
</dbReference>
<dbReference type="PANTHER" id="PTHR34817:SF2">
    <property type="entry name" value="NUCLEOTIDYLTRANSFERASE"/>
    <property type="match status" value="1"/>
</dbReference>
<evidence type="ECO:0000313" key="1">
    <source>
        <dbReference type="EMBL" id="EDM27782.1"/>
    </source>
</evidence>
<dbReference type="RefSeq" id="WP_007278297.1">
    <property type="nucleotide sequence ID" value="NZ_ABCK01000007.1"/>
</dbReference>
<dbReference type="OrthoDB" id="9796845at2"/>
<dbReference type="InterPro" id="IPR043519">
    <property type="entry name" value="NT_sf"/>
</dbReference>
<organism evidence="1 2">
    <name type="scientific">Lentisphaera araneosa HTCC2155</name>
    <dbReference type="NCBI Taxonomy" id="313628"/>
    <lineage>
        <taxon>Bacteria</taxon>
        <taxon>Pseudomonadati</taxon>
        <taxon>Lentisphaerota</taxon>
        <taxon>Lentisphaeria</taxon>
        <taxon>Lentisphaerales</taxon>
        <taxon>Lentisphaeraceae</taxon>
        <taxon>Lentisphaera</taxon>
    </lineage>
</organism>
<keyword evidence="2" id="KW-1185">Reference proteome</keyword>
<dbReference type="Pfam" id="PF10127">
    <property type="entry name" value="RlaP"/>
    <property type="match status" value="1"/>
</dbReference>
<gene>
    <name evidence="1" type="ORF">LNTAR_00235</name>
</gene>
<dbReference type="eggNOG" id="COG3541">
    <property type="taxonomic scope" value="Bacteria"/>
</dbReference>
<evidence type="ECO:0000313" key="2">
    <source>
        <dbReference type="Proteomes" id="UP000004947"/>
    </source>
</evidence>
<comment type="caution">
    <text evidence="1">The sequence shown here is derived from an EMBL/GenBank/DDBJ whole genome shotgun (WGS) entry which is preliminary data.</text>
</comment>
<proteinExistence type="predicted"/>
<reference evidence="1 2" key="1">
    <citation type="journal article" date="2010" name="J. Bacteriol.">
        <title>Genome sequence of Lentisphaera araneosa HTCC2155T, the type species of the order Lentisphaerales in the phylum Lentisphaerae.</title>
        <authorList>
            <person name="Thrash J.C."/>
            <person name="Cho J.C."/>
            <person name="Vergin K.L."/>
            <person name="Morris R.M."/>
            <person name="Giovannoni S.J."/>
        </authorList>
    </citation>
    <scope>NUCLEOTIDE SEQUENCE [LARGE SCALE GENOMIC DNA]</scope>
    <source>
        <strain evidence="1 2">HTCC2155</strain>
    </source>
</reference>
<sequence>MKEHIQKTLSDLAENEQIKILYACESGSRAWGFASPDSDWDVRFIYVNQLNWYLNLEKKSDTIDLMLPLELDLGGWDLQKALRLFASCNLALYEWINSPKTYLINSEFHVKIQSLIPGYFSAIKGMHHYLAMANKNFESHLEGTQIKIKKLFYILRPLLACEWISNKKTMPPTEYQLLLSSSKRLSNDRLDEVLNFMKMKETAAEGFLIDLSEELIQWISNEIDYYKNIARDLPSAKEKDWKPLNQLFIDCVK</sequence>
<dbReference type="PANTHER" id="PTHR34817">
    <property type="entry name" value="NUCLEOTIDYLTRANSFERASE"/>
    <property type="match status" value="1"/>
</dbReference>
<accession>A6DK84</accession>
<dbReference type="AlphaFoldDB" id="A6DK84"/>
<dbReference type="Proteomes" id="UP000004947">
    <property type="component" value="Unassembled WGS sequence"/>
</dbReference>
<evidence type="ECO:0008006" key="3">
    <source>
        <dbReference type="Google" id="ProtNLM"/>
    </source>
</evidence>
<name>A6DK84_9BACT</name>
<dbReference type="EMBL" id="ABCK01000007">
    <property type="protein sequence ID" value="EDM27782.1"/>
    <property type="molecule type" value="Genomic_DNA"/>
</dbReference>
<dbReference type="STRING" id="313628.LNTAR_00235"/>
<protein>
    <recommendedName>
        <fullName evidence="3">Nucleotidyltransferase</fullName>
    </recommendedName>
</protein>
<dbReference type="SUPFAM" id="SSF81301">
    <property type="entry name" value="Nucleotidyltransferase"/>
    <property type="match status" value="1"/>
</dbReference>